<dbReference type="GO" id="GO:0022857">
    <property type="term" value="F:transmembrane transporter activity"/>
    <property type="evidence" value="ECO:0007669"/>
    <property type="project" value="InterPro"/>
</dbReference>
<feature type="compositionally biased region" description="Polar residues" evidence="6">
    <location>
        <begin position="16"/>
        <end position="30"/>
    </location>
</feature>
<dbReference type="GO" id="GO:0016020">
    <property type="term" value="C:membrane"/>
    <property type="evidence" value="ECO:0007669"/>
    <property type="project" value="UniProtKB-SubCell"/>
</dbReference>
<feature type="region of interest" description="Disordered" evidence="6">
    <location>
        <begin position="537"/>
        <end position="559"/>
    </location>
</feature>
<feature type="transmembrane region" description="Helical" evidence="7">
    <location>
        <begin position="123"/>
        <end position="141"/>
    </location>
</feature>
<evidence type="ECO:0000313" key="9">
    <source>
        <dbReference type="EMBL" id="CEJ85733.1"/>
    </source>
</evidence>
<evidence type="ECO:0000259" key="8">
    <source>
        <dbReference type="PROSITE" id="PS50850"/>
    </source>
</evidence>
<feature type="transmembrane region" description="Helical" evidence="7">
    <location>
        <begin position="185"/>
        <end position="204"/>
    </location>
</feature>
<evidence type="ECO:0000256" key="7">
    <source>
        <dbReference type="SAM" id="Phobius"/>
    </source>
</evidence>
<evidence type="ECO:0000313" key="10">
    <source>
        <dbReference type="Proteomes" id="UP000039046"/>
    </source>
</evidence>
<dbReference type="Pfam" id="PF07690">
    <property type="entry name" value="MFS_1"/>
    <property type="match status" value="1"/>
</dbReference>
<feature type="transmembrane region" description="Helical" evidence="7">
    <location>
        <begin position="322"/>
        <end position="347"/>
    </location>
</feature>
<name>A0A0A1TEP3_9HYPO</name>
<protein>
    <recommendedName>
        <fullName evidence="8">Major facilitator superfamily (MFS) profile domain-containing protein</fullName>
    </recommendedName>
</protein>
<keyword evidence="5 7" id="KW-0472">Membrane</keyword>
<feature type="transmembrane region" description="Helical" evidence="7">
    <location>
        <begin position="54"/>
        <end position="81"/>
    </location>
</feature>
<evidence type="ECO:0000256" key="4">
    <source>
        <dbReference type="ARBA" id="ARBA00022989"/>
    </source>
</evidence>
<dbReference type="Gene3D" id="1.20.1250.20">
    <property type="entry name" value="MFS general substrate transporter like domains"/>
    <property type="match status" value="1"/>
</dbReference>
<organism evidence="9 10">
    <name type="scientific">[Torrubiella] hemipterigena</name>
    <dbReference type="NCBI Taxonomy" id="1531966"/>
    <lineage>
        <taxon>Eukaryota</taxon>
        <taxon>Fungi</taxon>
        <taxon>Dikarya</taxon>
        <taxon>Ascomycota</taxon>
        <taxon>Pezizomycotina</taxon>
        <taxon>Sordariomycetes</taxon>
        <taxon>Hypocreomycetidae</taxon>
        <taxon>Hypocreales</taxon>
        <taxon>Clavicipitaceae</taxon>
        <taxon>Clavicipitaceae incertae sedis</taxon>
        <taxon>'Torrubiella' clade</taxon>
    </lineage>
</organism>
<dbReference type="PANTHER" id="PTHR42718">
    <property type="entry name" value="MAJOR FACILITATOR SUPERFAMILY MULTIDRUG TRANSPORTER MFSC"/>
    <property type="match status" value="1"/>
</dbReference>
<feature type="compositionally biased region" description="Basic and acidic residues" evidence="6">
    <location>
        <begin position="1"/>
        <end position="10"/>
    </location>
</feature>
<keyword evidence="3 7" id="KW-0812">Transmembrane</keyword>
<feature type="transmembrane region" description="Helical" evidence="7">
    <location>
        <begin position="93"/>
        <end position="111"/>
    </location>
</feature>
<sequence length="559" mass="59619">MTPSPSDEKSYAPSGFSEQSPTRSNSFSDKNSAHEVRNEVECQEPKLPFGKGRAIALVVTLTGAAFLNILSIQSTIIILPSIGRDLDIPSSRLQWVVSSYSLTFGCFLLLWGRIADIYGKRVIFILGSLWAAIFAAVNPFVPNEIAFNIFRGLHGLGAAANVPTAIGILGVTFPPGKAKTYAFTAYAAGGPLGSICGNFLSGIISQYANWRWVFGVCSIATGLVAIAGYMLIPKNSIQARPAGKRGKVDWIGGALITIGLIALMFALTEGNVVGWTTPWIPVILIASFLIIGTFVLWQIRLERQPTGIPPLVRMSIFKNPRFSAAMVIMMLFFASFNNFLIFATIYFQDYQGLSALQTMLRFIPTGVGGILVSFCIAYVITRVPTFFINLVGNCSIAISCLLFAVPIPPSTSYFAFGFIAMCLSVIGADTTWPCLTLFTSQALPAEDQAVGGALINAASQFGRAIGLAVSTAVSTAVIAQHRNVSVSDAGPIIEGDDASLAGIRAANWTNFGFAILSIAVIVTFFRSMEIIGKPEPVASSPGERVLKRADSGNESAASV</sequence>
<feature type="transmembrane region" description="Helical" evidence="7">
    <location>
        <begin position="505"/>
        <end position="525"/>
    </location>
</feature>
<dbReference type="InterPro" id="IPR036259">
    <property type="entry name" value="MFS_trans_sf"/>
</dbReference>
<dbReference type="OrthoDB" id="2985014at2759"/>
<feature type="transmembrane region" description="Helical" evidence="7">
    <location>
        <begin position="387"/>
        <end position="407"/>
    </location>
</feature>
<evidence type="ECO:0000256" key="2">
    <source>
        <dbReference type="ARBA" id="ARBA00022448"/>
    </source>
</evidence>
<keyword evidence="10" id="KW-1185">Reference proteome</keyword>
<feature type="transmembrane region" description="Helical" evidence="7">
    <location>
        <begin position="413"/>
        <end position="440"/>
    </location>
</feature>
<dbReference type="Gene3D" id="1.20.1720.10">
    <property type="entry name" value="Multidrug resistance protein D"/>
    <property type="match status" value="1"/>
</dbReference>
<dbReference type="AlphaFoldDB" id="A0A0A1TEP3"/>
<feature type="domain" description="Major facilitator superfamily (MFS) profile" evidence="8">
    <location>
        <begin position="57"/>
        <end position="535"/>
    </location>
</feature>
<feature type="region of interest" description="Disordered" evidence="6">
    <location>
        <begin position="1"/>
        <end position="35"/>
    </location>
</feature>
<feature type="transmembrane region" description="Helical" evidence="7">
    <location>
        <begin position="248"/>
        <end position="267"/>
    </location>
</feature>
<feature type="transmembrane region" description="Helical" evidence="7">
    <location>
        <begin position="279"/>
        <end position="301"/>
    </location>
</feature>
<keyword evidence="4 7" id="KW-1133">Transmembrane helix</keyword>
<evidence type="ECO:0000256" key="1">
    <source>
        <dbReference type="ARBA" id="ARBA00004141"/>
    </source>
</evidence>
<feature type="transmembrane region" description="Helical" evidence="7">
    <location>
        <begin position="153"/>
        <end position="173"/>
    </location>
</feature>
<comment type="subcellular location">
    <subcellularLocation>
        <location evidence="1">Membrane</location>
        <topology evidence="1">Multi-pass membrane protein</topology>
    </subcellularLocation>
</comment>
<feature type="transmembrane region" description="Helical" evidence="7">
    <location>
        <begin position="210"/>
        <end position="232"/>
    </location>
</feature>
<dbReference type="PROSITE" id="PS50850">
    <property type="entry name" value="MFS"/>
    <property type="match status" value="1"/>
</dbReference>
<feature type="transmembrane region" description="Helical" evidence="7">
    <location>
        <begin position="359"/>
        <end position="380"/>
    </location>
</feature>
<accession>A0A0A1TEP3</accession>
<dbReference type="SUPFAM" id="SSF103473">
    <property type="entry name" value="MFS general substrate transporter"/>
    <property type="match status" value="1"/>
</dbReference>
<reference evidence="9 10" key="1">
    <citation type="journal article" date="2015" name="Genome Announc.">
        <title>Draft Genome Sequence and Gene Annotation of the Entomopathogenic Fungus Verticillium hemipterigenum.</title>
        <authorList>
            <person name="Horn F."/>
            <person name="Habel A."/>
            <person name="Scharf D.H."/>
            <person name="Dworschak J."/>
            <person name="Brakhage A.A."/>
            <person name="Guthke R."/>
            <person name="Hertweck C."/>
            <person name="Linde J."/>
        </authorList>
    </citation>
    <scope>NUCLEOTIDE SEQUENCE [LARGE SCALE GENOMIC DNA]</scope>
</reference>
<dbReference type="Proteomes" id="UP000039046">
    <property type="component" value="Unassembled WGS sequence"/>
</dbReference>
<keyword evidence="2" id="KW-0813">Transport</keyword>
<evidence type="ECO:0000256" key="3">
    <source>
        <dbReference type="ARBA" id="ARBA00022692"/>
    </source>
</evidence>
<gene>
    <name evidence="9" type="ORF">VHEMI03884</name>
</gene>
<dbReference type="EMBL" id="CDHN01000002">
    <property type="protein sequence ID" value="CEJ85733.1"/>
    <property type="molecule type" value="Genomic_DNA"/>
</dbReference>
<dbReference type="InterPro" id="IPR011701">
    <property type="entry name" value="MFS"/>
</dbReference>
<proteinExistence type="predicted"/>
<evidence type="ECO:0000256" key="6">
    <source>
        <dbReference type="SAM" id="MobiDB-lite"/>
    </source>
</evidence>
<evidence type="ECO:0000256" key="5">
    <source>
        <dbReference type="ARBA" id="ARBA00023136"/>
    </source>
</evidence>
<dbReference type="HOGENOM" id="CLU_000960_27_0_1"/>
<dbReference type="InterPro" id="IPR020846">
    <property type="entry name" value="MFS_dom"/>
</dbReference>
<dbReference type="PANTHER" id="PTHR42718:SF9">
    <property type="entry name" value="MAJOR FACILITATOR SUPERFAMILY MULTIDRUG TRANSPORTER MFSC"/>
    <property type="match status" value="1"/>
</dbReference>